<dbReference type="PANTHER" id="PTHR46877">
    <property type="entry name" value="EPH RECEPTOR A5"/>
    <property type="match status" value="1"/>
</dbReference>
<evidence type="ECO:0000256" key="3">
    <source>
        <dbReference type="ARBA" id="ARBA00011902"/>
    </source>
</evidence>
<keyword evidence="22" id="KW-1015">Disulfide bond</keyword>
<dbReference type="InterPro" id="IPR013761">
    <property type="entry name" value="SAM/pointed_sf"/>
</dbReference>
<keyword evidence="6" id="KW-0812">Transmembrane</keyword>
<dbReference type="InterPro" id="IPR001245">
    <property type="entry name" value="Ser-Thr/Tyr_kinase_cat_dom"/>
</dbReference>
<dbReference type="Pfam" id="PF14575">
    <property type="entry name" value="EphA2_TM"/>
    <property type="match status" value="1"/>
</dbReference>
<evidence type="ECO:0000256" key="8">
    <source>
        <dbReference type="ARBA" id="ARBA00022737"/>
    </source>
</evidence>
<proteinExistence type="predicted"/>
<dbReference type="Pfam" id="PF07714">
    <property type="entry name" value="PK_Tyr_Ser-Thr"/>
    <property type="match status" value="1"/>
</dbReference>
<reference evidence="28" key="1">
    <citation type="submission" date="2025-08" db="UniProtKB">
        <authorList>
            <consortium name="Ensembl"/>
        </authorList>
    </citation>
    <scope>IDENTIFICATION</scope>
</reference>
<dbReference type="Gene3D" id="2.60.40.1770">
    <property type="entry name" value="ephrin a2 ectodomain"/>
    <property type="match status" value="1"/>
</dbReference>
<dbReference type="Ensembl" id="ENSMAMT00000062185.1">
    <property type="protein sequence ID" value="ENSMAMP00000056315.1"/>
    <property type="gene ID" value="ENSMAMG00000011555.2"/>
</dbReference>
<dbReference type="PROSITE" id="PS00109">
    <property type="entry name" value="PROTEIN_KINASE_TYR"/>
    <property type="match status" value="1"/>
</dbReference>
<evidence type="ECO:0000256" key="19">
    <source>
        <dbReference type="ARBA" id="ARBA00051243"/>
    </source>
</evidence>
<dbReference type="SMART" id="SM00615">
    <property type="entry name" value="EPH_lbd"/>
    <property type="match status" value="1"/>
</dbReference>
<feature type="binding site" evidence="21 23">
    <location>
        <position position="632"/>
    </location>
    <ligand>
        <name>ATP</name>
        <dbReference type="ChEBI" id="CHEBI:30616"/>
    </ligand>
</feature>
<dbReference type="InterPro" id="IPR008266">
    <property type="entry name" value="Tyr_kinase_AS"/>
</dbReference>
<accession>A0A7N8XV15</accession>
<evidence type="ECO:0000256" key="13">
    <source>
        <dbReference type="ARBA" id="ARBA00022989"/>
    </source>
</evidence>
<dbReference type="InterPro" id="IPR017441">
    <property type="entry name" value="Protein_kinase_ATP_BS"/>
</dbReference>
<keyword evidence="18" id="KW-0966">Cell projection</keyword>
<dbReference type="FunFam" id="3.30.200.20:FF:000001">
    <property type="entry name" value="Ephrin type-A receptor 5"/>
    <property type="match status" value="1"/>
</dbReference>
<evidence type="ECO:0000256" key="7">
    <source>
        <dbReference type="ARBA" id="ARBA00022729"/>
    </source>
</evidence>
<protein>
    <recommendedName>
        <fullName evidence="3">receptor protein-tyrosine kinase</fullName>
        <ecNumber evidence="3">2.7.10.1</ecNumber>
    </recommendedName>
</protein>
<dbReference type="Pfam" id="PF00041">
    <property type="entry name" value="fn3"/>
    <property type="match status" value="2"/>
</dbReference>
<dbReference type="GO" id="GO:0005886">
    <property type="term" value="C:plasma membrane"/>
    <property type="evidence" value="ECO:0007669"/>
    <property type="project" value="UniProtKB-SubCell"/>
</dbReference>
<sequence length="943" mass="104983">MQSACLSNKLDFGCHVVVPCPAALSIGGKYGYDENLNTIRTYQVCNVFEPSQNNWLLTTFIDRRGAQRIYVEIRFTVRDCSSIPNVPGSCKETFNLYYYETDAVIATKGTAFWMEAPYLKVDTIAADESFSQVDFGGRLMKVNTEVRSFGPLSKNGFYLAFQDYGACMSLLSVRVFYKKCPSVVQNFAIFPETMTGAESTSLVIARGICIPNSEEVDVPIKLYCNGDGEWMVPIGSCTCKAGFEPDNGNVCRACPPGTFKSTQGPGLCLQCPPNSRSTAEAATICACRNGYYRGDADQPDEPCTSVPSSPRNVISIVNETSVILEWHAPRETGGRDDVVYNIVCKKCRADRRSCSHCDDNVDFVPRQLGLTETRVVISNLWAHTLYSFEIQAVNGVSNKSPYPAQHVSIDITTNQAAPSIVPIMHQISSTMNSFTLSWPQPEQPNGIILDYELRYYEKDHAEINSTILRSQTNTARVEGLRPGTVYVVQVRARTVAGFGKYSSKMCFQTLTDDDFKSELREQLPLIAGSAAFVVLGSSLSTLVVLELSLRADMSNCPSPLGCPTHFSGSPGMKIYIDPFTYEDPNEAVREFAKEIDVSTVKIEEVIGAGEFGEVYKGRLKLPGKREIYVAIKTLKAGYVEKQRRDFLSEASIMGQFDHPNIIRLEGVVTKSRPVMIVTEFMENGALDSFLRQNDGQFTVIQLVGMMRGISAGMKYLSEMNYVHRDLAARNILVNSNLVCKVSDFGLSRYLQEDTSDPSYTSSLGGKIPVRWTAPEAIAYRKFTSASDVWSYGIVMWEVMSFGERPYWDMSNQDVINAIEQDYRLPPPMDCPSALHQLMLDCWQKDRNVRPRFTDIVSTLDKMIRNPTSLKTVANIPAVPSQPLLDRSIPDFNTFSSVEDWLTAIKMSQDLLRIGVTLAGHQKKILSNIQSMRVQMSQSPTTMA</sequence>
<feature type="disulfide bond" evidence="22">
    <location>
        <begin position="45"/>
        <end position="167"/>
    </location>
</feature>
<keyword evidence="7" id="KW-0732">Signal</keyword>
<dbReference type="InterPro" id="IPR009030">
    <property type="entry name" value="Growth_fac_rcpt_cys_sf"/>
</dbReference>
<reference evidence="28" key="2">
    <citation type="submission" date="2025-09" db="UniProtKB">
        <authorList>
            <consortium name="Ensembl"/>
        </authorList>
    </citation>
    <scope>IDENTIFICATION</scope>
</reference>
<keyword evidence="29" id="KW-1185">Reference proteome</keyword>
<dbReference type="SMART" id="SM01411">
    <property type="entry name" value="Ephrin_rec_like"/>
    <property type="match status" value="1"/>
</dbReference>
<dbReference type="Pfam" id="PF25599">
    <property type="entry name" value="Ephrin_CRD"/>
    <property type="match status" value="1"/>
</dbReference>
<dbReference type="PROSITE" id="PS00790">
    <property type="entry name" value="RECEPTOR_TYR_KIN_V_1"/>
    <property type="match status" value="1"/>
</dbReference>
<dbReference type="AlphaFoldDB" id="A0A7N8XV15"/>
<dbReference type="PROSITE" id="PS51550">
    <property type="entry name" value="EPH_LBD"/>
    <property type="match status" value="1"/>
</dbReference>
<dbReference type="PROSITE" id="PS00791">
    <property type="entry name" value="RECEPTOR_TYR_KIN_V_2"/>
    <property type="match status" value="1"/>
</dbReference>
<evidence type="ECO:0000256" key="16">
    <source>
        <dbReference type="ARBA" id="ARBA00023170"/>
    </source>
</evidence>
<keyword evidence="15" id="KW-0829">Tyrosine-protein kinase</keyword>
<dbReference type="InterPro" id="IPR001426">
    <property type="entry name" value="Tyr_kinase_rcpt_V_CS"/>
</dbReference>
<dbReference type="Pfam" id="PF07647">
    <property type="entry name" value="SAM_2"/>
    <property type="match status" value="1"/>
</dbReference>
<keyword evidence="11 21" id="KW-0067">ATP-binding</keyword>
<dbReference type="PIRSF" id="PIRSF000666">
    <property type="entry name" value="TyrPK_ephrin_receptor"/>
    <property type="match status" value="1"/>
</dbReference>
<dbReference type="GeneTree" id="ENSGT00940000155297"/>
<dbReference type="InterPro" id="IPR011009">
    <property type="entry name" value="Kinase-like_dom_sf"/>
</dbReference>
<dbReference type="InterPro" id="IPR020635">
    <property type="entry name" value="Tyr_kinase_cat_dom"/>
</dbReference>
<evidence type="ECO:0000259" key="26">
    <source>
        <dbReference type="PROSITE" id="PS50853"/>
    </source>
</evidence>
<evidence type="ECO:0000256" key="10">
    <source>
        <dbReference type="ARBA" id="ARBA00022777"/>
    </source>
</evidence>
<evidence type="ECO:0000256" key="5">
    <source>
        <dbReference type="ARBA" id="ARBA00022679"/>
    </source>
</evidence>
<dbReference type="CDD" id="cd05065">
    <property type="entry name" value="PTKc_EphR_B"/>
    <property type="match status" value="1"/>
</dbReference>
<dbReference type="InterPro" id="IPR027936">
    <property type="entry name" value="Eph_TM"/>
</dbReference>
<keyword evidence="4" id="KW-1003">Cell membrane</keyword>
<dbReference type="InterPro" id="IPR000719">
    <property type="entry name" value="Prot_kinase_dom"/>
</dbReference>
<dbReference type="PROSITE" id="PS50011">
    <property type="entry name" value="PROTEIN_KINASE_DOM"/>
    <property type="match status" value="1"/>
</dbReference>
<evidence type="ECO:0000259" key="25">
    <source>
        <dbReference type="PROSITE" id="PS50105"/>
    </source>
</evidence>
<feature type="domain" description="Eph LBD" evidence="27">
    <location>
        <begin position="1"/>
        <end position="185"/>
    </location>
</feature>
<dbReference type="EC" id="2.7.10.1" evidence="3"/>
<dbReference type="PRINTS" id="PR00109">
    <property type="entry name" value="TYRKINASE"/>
</dbReference>
<evidence type="ECO:0000256" key="17">
    <source>
        <dbReference type="ARBA" id="ARBA00023180"/>
    </source>
</evidence>
<dbReference type="SMART" id="SM00219">
    <property type="entry name" value="TyrKc"/>
    <property type="match status" value="1"/>
</dbReference>
<keyword evidence="12" id="KW-0524">Neurogenesis</keyword>
<dbReference type="PROSITE" id="PS50105">
    <property type="entry name" value="SAM_DOMAIN"/>
    <property type="match status" value="1"/>
</dbReference>
<dbReference type="PROSITE" id="PS00107">
    <property type="entry name" value="PROTEIN_KINASE_ATP"/>
    <property type="match status" value="1"/>
</dbReference>
<comment type="subcellular location">
    <subcellularLocation>
        <location evidence="1">Cell membrane</location>
        <topology evidence="1">Single-pass type I membrane protein</topology>
    </subcellularLocation>
    <subcellularLocation>
        <location evidence="2">Cell projection</location>
        <location evidence="2">Dendrite</location>
    </subcellularLocation>
</comment>
<evidence type="ECO:0000256" key="14">
    <source>
        <dbReference type="ARBA" id="ARBA00023136"/>
    </source>
</evidence>
<evidence type="ECO:0000256" key="22">
    <source>
        <dbReference type="PIRSR" id="PIRSR000666-3"/>
    </source>
</evidence>
<dbReference type="GO" id="GO:0005005">
    <property type="term" value="F:transmembrane-ephrin receptor activity"/>
    <property type="evidence" value="ECO:0007669"/>
    <property type="project" value="TreeGrafter"/>
</dbReference>
<dbReference type="SUPFAM" id="SSF47769">
    <property type="entry name" value="SAM/Pointed domain"/>
    <property type="match status" value="1"/>
</dbReference>
<dbReference type="Gene3D" id="2.60.120.260">
    <property type="entry name" value="Galactose-binding domain-like"/>
    <property type="match status" value="1"/>
</dbReference>
<keyword evidence="16" id="KW-0675">Receptor</keyword>
<evidence type="ECO:0000313" key="28">
    <source>
        <dbReference type="Ensembl" id="ENSMAMP00000056315.1"/>
    </source>
</evidence>
<dbReference type="InterPro" id="IPR001090">
    <property type="entry name" value="Ephrin_rcpt_lig-bd_dom"/>
</dbReference>
<dbReference type="Gene3D" id="1.10.510.10">
    <property type="entry name" value="Transferase(Phosphotransferase) domain 1"/>
    <property type="match status" value="1"/>
</dbReference>
<organism evidence="28 29">
    <name type="scientific">Mastacembelus armatus</name>
    <name type="common">zig-zag eel</name>
    <dbReference type="NCBI Taxonomy" id="205130"/>
    <lineage>
        <taxon>Eukaryota</taxon>
        <taxon>Metazoa</taxon>
        <taxon>Chordata</taxon>
        <taxon>Craniata</taxon>
        <taxon>Vertebrata</taxon>
        <taxon>Euteleostomi</taxon>
        <taxon>Actinopterygii</taxon>
        <taxon>Neopterygii</taxon>
        <taxon>Teleostei</taxon>
        <taxon>Neoteleostei</taxon>
        <taxon>Acanthomorphata</taxon>
        <taxon>Anabantaria</taxon>
        <taxon>Synbranchiformes</taxon>
        <taxon>Mastacembelidae</taxon>
        <taxon>Mastacembelus</taxon>
    </lineage>
</organism>
<dbReference type="CDD" id="cd00063">
    <property type="entry name" value="FN3"/>
    <property type="match status" value="2"/>
</dbReference>
<evidence type="ECO:0000259" key="24">
    <source>
        <dbReference type="PROSITE" id="PS50011"/>
    </source>
</evidence>
<comment type="catalytic activity">
    <reaction evidence="19">
        <text>L-tyrosyl-[protein] + ATP = O-phospho-L-tyrosyl-[protein] + ADP + H(+)</text>
        <dbReference type="Rhea" id="RHEA:10596"/>
        <dbReference type="Rhea" id="RHEA-COMP:10136"/>
        <dbReference type="Rhea" id="RHEA-COMP:20101"/>
        <dbReference type="ChEBI" id="CHEBI:15378"/>
        <dbReference type="ChEBI" id="CHEBI:30616"/>
        <dbReference type="ChEBI" id="CHEBI:46858"/>
        <dbReference type="ChEBI" id="CHEBI:61978"/>
        <dbReference type="ChEBI" id="CHEBI:456216"/>
        <dbReference type="EC" id="2.7.10.1"/>
    </reaction>
</comment>
<dbReference type="FunFam" id="2.60.40.10:FF:000041">
    <property type="entry name" value="ephrin type-A receptor 3"/>
    <property type="match status" value="1"/>
</dbReference>
<evidence type="ECO:0000256" key="9">
    <source>
        <dbReference type="ARBA" id="ARBA00022741"/>
    </source>
</evidence>
<evidence type="ECO:0000256" key="6">
    <source>
        <dbReference type="ARBA" id="ARBA00022692"/>
    </source>
</evidence>
<feature type="domain" description="SAM" evidence="25">
    <location>
        <begin position="908"/>
        <end position="934"/>
    </location>
</feature>
<dbReference type="InterPro" id="IPR003961">
    <property type="entry name" value="FN3_dom"/>
</dbReference>
<dbReference type="SUPFAM" id="SSF57184">
    <property type="entry name" value="Growth factor receptor domain"/>
    <property type="match status" value="1"/>
</dbReference>
<dbReference type="InterPro" id="IPR050449">
    <property type="entry name" value="Ephrin_rcpt_TKs"/>
</dbReference>
<evidence type="ECO:0000256" key="20">
    <source>
        <dbReference type="PIRSR" id="PIRSR000666-1"/>
    </source>
</evidence>
<evidence type="ECO:0000256" key="21">
    <source>
        <dbReference type="PIRSR" id="PIRSR000666-2"/>
    </source>
</evidence>
<feature type="binding site" evidence="21">
    <location>
        <begin position="606"/>
        <end position="614"/>
    </location>
    <ligand>
        <name>ATP</name>
        <dbReference type="ChEBI" id="CHEBI:30616"/>
    </ligand>
</feature>
<dbReference type="SUPFAM" id="SSF49265">
    <property type="entry name" value="Fibronectin type III"/>
    <property type="match status" value="1"/>
</dbReference>
<dbReference type="PANTHER" id="PTHR46877:SF17">
    <property type="entry name" value="EPHRIN TYPE-B RECEPTOR 1"/>
    <property type="match status" value="1"/>
</dbReference>
<dbReference type="InterPro" id="IPR001660">
    <property type="entry name" value="SAM"/>
</dbReference>
<dbReference type="FunFam" id="2.60.40.1770:FF:000001">
    <property type="entry name" value="Ephrin type-A receptor 5"/>
    <property type="match status" value="1"/>
</dbReference>
<evidence type="ECO:0000313" key="29">
    <source>
        <dbReference type="Proteomes" id="UP000261640"/>
    </source>
</evidence>
<keyword evidence="13" id="KW-1133">Transmembrane helix</keyword>
<dbReference type="Gene3D" id="2.60.40.10">
    <property type="entry name" value="Immunoglobulins"/>
    <property type="match status" value="2"/>
</dbReference>
<dbReference type="SMART" id="SM00454">
    <property type="entry name" value="SAM"/>
    <property type="match status" value="1"/>
</dbReference>
<dbReference type="InterPro" id="IPR016257">
    <property type="entry name" value="Tyr_kinase_ephrin_rcpt"/>
</dbReference>
<dbReference type="PROSITE" id="PS50853">
    <property type="entry name" value="FN3"/>
    <property type="match status" value="2"/>
</dbReference>
<dbReference type="FunFam" id="2.10.50.10:FF:000001">
    <property type="entry name" value="Ephrin type-A receptor 5"/>
    <property type="match status" value="1"/>
</dbReference>
<evidence type="ECO:0000256" key="18">
    <source>
        <dbReference type="ARBA" id="ARBA00023273"/>
    </source>
</evidence>
<evidence type="ECO:0000256" key="23">
    <source>
        <dbReference type="PROSITE-ProRule" id="PRU10141"/>
    </source>
</evidence>
<dbReference type="SMART" id="SM00060">
    <property type="entry name" value="FN3"/>
    <property type="match status" value="2"/>
</dbReference>
<dbReference type="Gene3D" id="3.30.200.20">
    <property type="entry name" value="Phosphorylase Kinase, domain 1"/>
    <property type="match status" value="1"/>
</dbReference>
<dbReference type="InterPro" id="IPR036116">
    <property type="entry name" value="FN3_sf"/>
</dbReference>
<evidence type="ECO:0000256" key="12">
    <source>
        <dbReference type="ARBA" id="ARBA00022902"/>
    </source>
</evidence>
<dbReference type="FunFam" id="1.10.510.10:FF:000015">
    <property type="entry name" value="Ephrin type-B receptor 2"/>
    <property type="match status" value="1"/>
</dbReference>
<keyword evidence="10" id="KW-0418">Kinase</keyword>
<dbReference type="FunFam" id="2.60.40.10:FF:000110">
    <property type="entry name" value="Ephrin type-B receptor 2"/>
    <property type="match status" value="1"/>
</dbReference>
<dbReference type="SUPFAM" id="SSF49785">
    <property type="entry name" value="Galactose-binding domain-like"/>
    <property type="match status" value="1"/>
</dbReference>
<dbReference type="Pfam" id="PF01404">
    <property type="entry name" value="Ephrin_lbd"/>
    <property type="match status" value="1"/>
</dbReference>
<evidence type="ECO:0000259" key="27">
    <source>
        <dbReference type="PROSITE" id="PS51550"/>
    </source>
</evidence>
<dbReference type="Gene3D" id="2.10.50.10">
    <property type="entry name" value="Tumor Necrosis Factor Receptor, subunit A, domain 2"/>
    <property type="match status" value="1"/>
</dbReference>
<name>A0A7N8XV15_9TELE</name>
<dbReference type="FunFam" id="2.60.120.260:FF:000004">
    <property type="entry name" value="Ephrin type-B receptor 2"/>
    <property type="match status" value="1"/>
</dbReference>
<keyword evidence="17" id="KW-0325">Glycoprotein</keyword>
<evidence type="ECO:0000256" key="4">
    <source>
        <dbReference type="ARBA" id="ARBA00022475"/>
    </source>
</evidence>
<keyword evidence="8" id="KW-0677">Repeat</keyword>
<keyword evidence="5" id="KW-0808">Transferase</keyword>
<keyword evidence="9 21" id="KW-0547">Nucleotide-binding</keyword>
<feature type="domain" description="Fibronectin type-III" evidence="26">
    <location>
        <begin position="306"/>
        <end position="416"/>
    </location>
</feature>
<evidence type="ECO:0000256" key="2">
    <source>
        <dbReference type="ARBA" id="ARBA00004279"/>
    </source>
</evidence>
<dbReference type="GO" id="GO:0005524">
    <property type="term" value="F:ATP binding"/>
    <property type="evidence" value="ECO:0007669"/>
    <property type="project" value="UniProtKB-UniRule"/>
</dbReference>
<dbReference type="SUPFAM" id="SSF56112">
    <property type="entry name" value="Protein kinase-like (PK-like)"/>
    <property type="match status" value="1"/>
</dbReference>
<dbReference type="Proteomes" id="UP000261640">
    <property type="component" value="Unplaced"/>
</dbReference>
<evidence type="ECO:0000256" key="15">
    <source>
        <dbReference type="ARBA" id="ARBA00023137"/>
    </source>
</evidence>
<feature type="domain" description="Fibronectin type-III" evidence="26">
    <location>
        <begin position="417"/>
        <end position="512"/>
    </location>
</feature>
<feature type="domain" description="Protein kinase" evidence="24">
    <location>
        <begin position="600"/>
        <end position="863"/>
    </location>
</feature>
<dbReference type="InterPro" id="IPR008979">
    <property type="entry name" value="Galactose-bd-like_sf"/>
</dbReference>
<keyword evidence="14" id="KW-0472">Membrane</keyword>
<dbReference type="PRINTS" id="PR00014">
    <property type="entry name" value="FNTYPEIII"/>
</dbReference>
<evidence type="ECO:0000256" key="1">
    <source>
        <dbReference type="ARBA" id="ARBA00004251"/>
    </source>
</evidence>
<feature type="active site" description="Proton acceptor" evidence="20">
    <location>
        <position position="725"/>
    </location>
</feature>
<dbReference type="GO" id="GO:0007411">
    <property type="term" value="P:axon guidance"/>
    <property type="evidence" value="ECO:0007669"/>
    <property type="project" value="TreeGrafter"/>
</dbReference>
<evidence type="ECO:0000256" key="11">
    <source>
        <dbReference type="ARBA" id="ARBA00022840"/>
    </source>
</evidence>
<dbReference type="GO" id="GO:0030425">
    <property type="term" value="C:dendrite"/>
    <property type="evidence" value="ECO:0007669"/>
    <property type="project" value="UniProtKB-SubCell"/>
</dbReference>
<dbReference type="InterPro" id="IPR013783">
    <property type="entry name" value="Ig-like_fold"/>
</dbReference>
<dbReference type="Gene3D" id="1.10.150.50">
    <property type="entry name" value="Transcription Factor, Ets-1"/>
    <property type="match status" value="1"/>
</dbReference>
<feature type="disulfide bond" evidence="22">
    <location>
        <begin position="80"/>
        <end position="90"/>
    </location>
</feature>